<name>A0ABR9TP11_9FLAO</name>
<evidence type="ECO:0000313" key="1">
    <source>
        <dbReference type="EMBL" id="MBE8727113.1"/>
    </source>
</evidence>
<gene>
    <name evidence="1" type="ORF">C4F50_19525</name>
</gene>
<accession>A0ABR9TP11</accession>
<evidence type="ECO:0008006" key="3">
    <source>
        <dbReference type="Google" id="ProtNLM"/>
    </source>
</evidence>
<proteinExistence type="predicted"/>
<comment type="caution">
    <text evidence="1">The sequence shown here is derived from an EMBL/GenBank/DDBJ whole genome shotgun (WGS) entry which is preliminary data.</text>
</comment>
<dbReference type="EMBL" id="PRDM01000004">
    <property type="protein sequence ID" value="MBE8727113.1"/>
    <property type="molecule type" value="Genomic_DNA"/>
</dbReference>
<dbReference type="PROSITE" id="PS51257">
    <property type="entry name" value="PROKAR_LIPOPROTEIN"/>
    <property type="match status" value="1"/>
</dbReference>
<dbReference type="RefSeq" id="WP_194140269.1">
    <property type="nucleotide sequence ID" value="NZ_PRDM01000004.1"/>
</dbReference>
<evidence type="ECO:0000313" key="2">
    <source>
        <dbReference type="Proteomes" id="UP000640614"/>
    </source>
</evidence>
<protein>
    <recommendedName>
        <fullName evidence="3">Lipoprotein</fullName>
    </recommendedName>
</protein>
<sequence>MRSNICTIILIAILFSCKNVKEEKTVKSDVVFKDTLKEIQKSEIPINEEKGFVNDFDILLPDTYETHANVNLAASLNEKWIDLYQKDGEYYLGVPKFKIEKGISDSSGFPLMSIMSENETLIFMDFPEFKTGKIKHLNISKRKIWPNDKLTFSFNNVDYVLRAEGKVLSEAKTVTEEDDKEAIFNEIADFKLYLTAGNIAEQLIFEEESFWENVLELLFVGDIDGDGKLDFLLKADRNNEDNRVVLFLSSKAENTEAVKKVSEIEWYLE</sequence>
<organism evidence="1 2">
    <name type="scientific">Flavobacterium hungaricum</name>
    <dbReference type="NCBI Taxonomy" id="2082725"/>
    <lineage>
        <taxon>Bacteria</taxon>
        <taxon>Pseudomonadati</taxon>
        <taxon>Bacteroidota</taxon>
        <taxon>Flavobacteriia</taxon>
        <taxon>Flavobacteriales</taxon>
        <taxon>Flavobacteriaceae</taxon>
        <taxon>Flavobacterium</taxon>
    </lineage>
</organism>
<dbReference type="Proteomes" id="UP000640614">
    <property type="component" value="Unassembled WGS sequence"/>
</dbReference>
<keyword evidence="2" id="KW-1185">Reference proteome</keyword>
<reference evidence="1 2" key="1">
    <citation type="submission" date="2018-07" db="EMBL/GenBank/DDBJ databases">
        <title>Genome assembly of strain KB82.</title>
        <authorList>
            <person name="Kukolya J."/>
            <person name="Horvath B."/>
            <person name="Nagy I."/>
            <person name="Toth A."/>
        </authorList>
    </citation>
    <scope>NUCLEOTIDE SEQUENCE [LARGE SCALE GENOMIC DNA]</scope>
    <source>
        <strain evidence="1 2">Kb82</strain>
    </source>
</reference>